<keyword evidence="3" id="KW-0963">Cytoplasm</keyword>
<keyword evidence="5 7" id="KW-0560">Oxidoreductase</keyword>
<dbReference type="PANTHER" id="PTHR44085">
    <property type="entry name" value="SEPIAPTERIN REDUCTASE"/>
    <property type="match status" value="1"/>
</dbReference>
<evidence type="ECO:0000256" key="3">
    <source>
        <dbReference type="ARBA" id="ARBA00022490"/>
    </source>
</evidence>
<dbReference type="InterPro" id="IPR020904">
    <property type="entry name" value="Sc_DH/Rdtase_CS"/>
</dbReference>
<dbReference type="AlphaFoldDB" id="A0A3S0CQP4"/>
<dbReference type="CDD" id="cd05367">
    <property type="entry name" value="SPR-like_SDR_c"/>
    <property type="match status" value="1"/>
</dbReference>
<evidence type="ECO:0000259" key="6">
    <source>
        <dbReference type="SMART" id="SM00822"/>
    </source>
</evidence>
<evidence type="ECO:0000313" key="7">
    <source>
        <dbReference type="EMBL" id="RTE03953.1"/>
    </source>
</evidence>
<dbReference type="PANTHER" id="PTHR44085:SF2">
    <property type="entry name" value="SEPIAPTERIN REDUCTASE"/>
    <property type="match status" value="1"/>
</dbReference>
<dbReference type="GO" id="GO:0005737">
    <property type="term" value="C:cytoplasm"/>
    <property type="evidence" value="ECO:0007669"/>
    <property type="project" value="UniProtKB-SubCell"/>
</dbReference>
<dbReference type="GO" id="GO:0006729">
    <property type="term" value="P:tetrahydrobiopterin biosynthetic process"/>
    <property type="evidence" value="ECO:0007669"/>
    <property type="project" value="TreeGrafter"/>
</dbReference>
<evidence type="ECO:0000256" key="1">
    <source>
        <dbReference type="ARBA" id="ARBA00004496"/>
    </source>
</evidence>
<dbReference type="NCBIfam" id="NF005381">
    <property type="entry name" value="PRK06924.1"/>
    <property type="match status" value="1"/>
</dbReference>
<protein>
    <submittedName>
        <fullName evidence="7">(S)-benzoin forming benzil reductase</fullName>
        <ecNumber evidence="7">1.1.1.320</ecNumber>
    </submittedName>
</protein>
<keyword evidence="4" id="KW-0521">NADP</keyword>
<dbReference type="OrthoDB" id="9794387at2"/>
<dbReference type="EMBL" id="RXHU01000098">
    <property type="protein sequence ID" value="RTE03953.1"/>
    <property type="molecule type" value="Genomic_DNA"/>
</dbReference>
<comment type="subcellular location">
    <subcellularLocation>
        <location evidence="1">Cytoplasm</location>
    </subcellularLocation>
</comment>
<keyword evidence="8" id="KW-1185">Reference proteome</keyword>
<evidence type="ECO:0000256" key="5">
    <source>
        <dbReference type="ARBA" id="ARBA00023002"/>
    </source>
</evidence>
<dbReference type="PROSITE" id="PS00061">
    <property type="entry name" value="ADH_SHORT"/>
    <property type="match status" value="1"/>
</dbReference>
<dbReference type="Pfam" id="PF00106">
    <property type="entry name" value="adh_short"/>
    <property type="match status" value="1"/>
</dbReference>
<dbReference type="PRINTS" id="PR00081">
    <property type="entry name" value="GDHRDH"/>
</dbReference>
<sequence length="264" mass="28231">MEIPNTRPPKEESTIMDVYIITGGTRGIGAALATQLLQEGAAVHCIARSESEALRQAAQSAKGEFTFHAYDLAQTEGIDSLMARIVEPLVSVTSITLINNAGTLAPMKPLGAASPQDLQRSLQVNLIAPALLTNSFIRLTQAWPVLKRVVGISSGAGRKPYPGWGAYCTAKAGLNMLTRCAGVEQANQPHPVHVISVAPGVVDTDMQREIRAASHTDFPEVGRFVALKEQGELRTPADTAAQLLRLLRDNAFESGEIADLRTKA</sequence>
<dbReference type="GO" id="GO:0004757">
    <property type="term" value="F:sepiapterin reductase (NADP+) activity"/>
    <property type="evidence" value="ECO:0007669"/>
    <property type="project" value="TreeGrafter"/>
</dbReference>
<proteinExistence type="inferred from homology"/>
<evidence type="ECO:0000256" key="4">
    <source>
        <dbReference type="ARBA" id="ARBA00022857"/>
    </source>
</evidence>
<dbReference type="InterPro" id="IPR036291">
    <property type="entry name" value="NAD(P)-bd_dom_sf"/>
</dbReference>
<name>A0A3S0CQP4_9BACL</name>
<dbReference type="InterPro" id="IPR002347">
    <property type="entry name" value="SDR_fam"/>
</dbReference>
<dbReference type="EC" id="1.1.1.320" evidence="7"/>
<dbReference type="InterPro" id="IPR057326">
    <property type="entry name" value="KR_dom"/>
</dbReference>
<dbReference type="SUPFAM" id="SSF51735">
    <property type="entry name" value="NAD(P)-binding Rossmann-fold domains"/>
    <property type="match status" value="1"/>
</dbReference>
<reference evidence="7 8" key="1">
    <citation type="submission" date="2018-12" db="EMBL/GenBank/DDBJ databases">
        <title>Bacillus ochoae sp. nov., Paenibacillus whitsoniae sp. nov., Paenibacillus spiritus sp. nov. Isolated from the Mars Exploration Rover during spacecraft assembly.</title>
        <authorList>
            <person name="Seuylemezian A."/>
            <person name="Vaishampayan P."/>
        </authorList>
    </citation>
    <scope>NUCLEOTIDE SEQUENCE [LARGE SCALE GENOMIC DNA]</scope>
    <source>
        <strain evidence="7 8">MER 54</strain>
    </source>
</reference>
<accession>A0A3S0CQP4</accession>
<dbReference type="InterPro" id="IPR051721">
    <property type="entry name" value="Biopterin_syn/organic_redct"/>
</dbReference>
<evidence type="ECO:0000313" key="8">
    <source>
        <dbReference type="Proteomes" id="UP000276128"/>
    </source>
</evidence>
<comment type="caution">
    <text evidence="7">The sequence shown here is derived from an EMBL/GenBank/DDBJ whole genome shotgun (WGS) entry which is preliminary data.</text>
</comment>
<dbReference type="SMART" id="SM00822">
    <property type="entry name" value="PKS_KR"/>
    <property type="match status" value="1"/>
</dbReference>
<organism evidence="7 8">
    <name type="scientific">Paenibacillus whitsoniae</name>
    <dbReference type="NCBI Taxonomy" id="2496558"/>
    <lineage>
        <taxon>Bacteria</taxon>
        <taxon>Bacillati</taxon>
        <taxon>Bacillota</taxon>
        <taxon>Bacilli</taxon>
        <taxon>Bacillales</taxon>
        <taxon>Paenibacillaceae</taxon>
        <taxon>Paenibacillus</taxon>
    </lineage>
</organism>
<evidence type="ECO:0000256" key="2">
    <source>
        <dbReference type="ARBA" id="ARBA00006484"/>
    </source>
</evidence>
<dbReference type="Gene3D" id="3.40.50.720">
    <property type="entry name" value="NAD(P)-binding Rossmann-like Domain"/>
    <property type="match status" value="1"/>
</dbReference>
<feature type="domain" description="Ketoreductase" evidence="6">
    <location>
        <begin position="17"/>
        <end position="205"/>
    </location>
</feature>
<dbReference type="Proteomes" id="UP000276128">
    <property type="component" value="Unassembled WGS sequence"/>
</dbReference>
<comment type="similarity">
    <text evidence="2">Belongs to the short-chain dehydrogenases/reductases (SDR) family.</text>
</comment>
<gene>
    <name evidence="7" type="ORF">EJQ19_27370</name>
</gene>